<dbReference type="Proteomes" id="UP000029734">
    <property type="component" value="Unassembled WGS sequence"/>
</dbReference>
<name>A0A098M437_9BACL</name>
<keyword evidence="1" id="KW-0472">Membrane</keyword>
<dbReference type="RefSeq" id="WP_036655079.1">
    <property type="nucleotide sequence ID" value="NZ_JQCR01000003.1"/>
</dbReference>
<sequence length="170" mass="19550">MVKKYSFLLAICFALLLISNTHLNYTFGDTLFSYLGISPWTEGGKSGFHLPVILGLIILVIGILGTIKPFGRERNEIQEFIDYVIYIDLEPEIALGRRIYDLVTFLRSDSTVLINMLDHFLYDYLNNGIREMYIEIGKRVRDNCDLIINGNSKLQDNIEIILKKIREING</sequence>
<dbReference type="STRING" id="268407.PWYN_19190"/>
<protein>
    <submittedName>
        <fullName evidence="2">Uncharacterized protein</fullName>
    </submittedName>
</protein>
<dbReference type="Gene3D" id="3.40.50.300">
    <property type="entry name" value="P-loop containing nucleotide triphosphate hydrolases"/>
    <property type="match status" value="1"/>
</dbReference>
<dbReference type="InterPro" id="IPR027417">
    <property type="entry name" value="P-loop_NTPase"/>
</dbReference>
<evidence type="ECO:0000313" key="3">
    <source>
        <dbReference type="Proteomes" id="UP000029734"/>
    </source>
</evidence>
<dbReference type="AlphaFoldDB" id="A0A098M437"/>
<dbReference type="EMBL" id="JQCR01000003">
    <property type="protein sequence ID" value="KGE16816.1"/>
    <property type="molecule type" value="Genomic_DNA"/>
</dbReference>
<reference evidence="2 3" key="2">
    <citation type="submission" date="2014-10" db="EMBL/GenBank/DDBJ databases">
        <title>Comparative genomics of the Paenibacillus odorifer group.</title>
        <authorList>
            <person name="Tsai Y.-C."/>
            <person name="Martin N."/>
            <person name="Korlach J."/>
            <person name="Wiedmann M."/>
        </authorList>
    </citation>
    <scope>NUCLEOTIDE SEQUENCE [LARGE SCALE GENOMIC DNA]</scope>
    <source>
        <strain evidence="2 3">DSM 18334</strain>
    </source>
</reference>
<proteinExistence type="predicted"/>
<reference evidence="2 3" key="1">
    <citation type="submission" date="2014-08" db="EMBL/GenBank/DDBJ databases">
        <authorList>
            <person name="den Bakker H.C."/>
        </authorList>
    </citation>
    <scope>NUCLEOTIDE SEQUENCE [LARGE SCALE GENOMIC DNA]</scope>
    <source>
        <strain evidence="2 3">DSM 18334</strain>
    </source>
</reference>
<comment type="caution">
    <text evidence="2">The sequence shown here is derived from an EMBL/GenBank/DDBJ whole genome shotgun (WGS) entry which is preliminary data.</text>
</comment>
<keyword evidence="1" id="KW-0812">Transmembrane</keyword>
<keyword evidence="1" id="KW-1133">Transmembrane helix</keyword>
<keyword evidence="3" id="KW-1185">Reference proteome</keyword>
<dbReference type="OrthoDB" id="6291705at2"/>
<accession>A0A098M437</accession>
<evidence type="ECO:0000256" key="1">
    <source>
        <dbReference type="SAM" id="Phobius"/>
    </source>
</evidence>
<gene>
    <name evidence="2" type="ORF">PWYN_19190</name>
</gene>
<evidence type="ECO:0000313" key="2">
    <source>
        <dbReference type="EMBL" id="KGE16816.1"/>
    </source>
</evidence>
<organism evidence="2 3">
    <name type="scientific">Paenibacillus wynnii</name>
    <dbReference type="NCBI Taxonomy" id="268407"/>
    <lineage>
        <taxon>Bacteria</taxon>
        <taxon>Bacillati</taxon>
        <taxon>Bacillota</taxon>
        <taxon>Bacilli</taxon>
        <taxon>Bacillales</taxon>
        <taxon>Paenibacillaceae</taxon>
        <taxon>Paenibacillus</taxon>
    </lineage>
</organism>
<feature type="transmembrane region" description="Helical" evidence="1">
    <location>
        <begin position="47"/>
        <end position="67"/>
    </location>
</feature>